<sequence>MTIKLKNNLVNYEEKRTAFVNAIKNEETQEIQNKAYVEMVDAMAADIMEQAKKEARQEADAYISASRTDKNITNEEIKFFNDINKEVGYKEETLLPQTVVDEIFEDLTTEHPFLASIGMRTTGLRTKFLKSETSGLAVWGNIFGEIKGQLDATFSEEESIQNKLTAFVVVPKDLEKFGPVWVKRFVVTQIEEAFAVALESAFIIGDGKDKPVGLTRKVGKGTNVVDGVYPEKVASGTLTFASSKVTVNELTDVYKYHSVKENGKPLNVAGEVTLLVNPTDAWDVKKQYTSLNANGVYVTALPYNLNIIESLFVPEKKAISYVAKRYDALVGGALNISTFDQTLAFEDLNLYAAKQFAYGKAKDEKAAAVWTLNIKPTDQTPEG</sequence>
<comment type="subcellular location">
    <subcellularLocation>
        <location evidence="1">Virion</location>
    </subcellularLocation>
</comment>
<dbReference type="InterPro" id="IPR054612">
    <property type="entry name" value="Phage_capsid-like_C"/>
</dbReference>
<feature type="domain" description="Phage capsid-like C-terminal" evidence="2">
    <location>
        <begin position="94"/>
        <end position="288"/>
    </location>
</feature>
<organism evidence="3 4">
    <name type="scientific">Listeria monocytogenes serotype 1/2b</name>
    <dbReference type="NCBI Taxonomy" id="2291966"/>
    <lineage>
        <taxon>Bacteria</taxon>
        <taxon>Bacillati</taxon>
        <taxon>Bacillota</taxon>
        <taxon>Bacilli</taxon>
        <taxon>Bacillales</taxon>
        <taxon>Listeriaceae</taxon>
        <taxon>Listeria</taxon>
    </lineage>
</organism>
<reference evidence="3 4" key="1">
    <citation type="submission" date="2019-03" db="EMBL/GenBank/DDBJ databases">
        <authorList>
            <consortium name="GenomeTrakr: Next Generation Sequencing Network for Food Pathogen Tracability"/>
        </authorList>
    </citation>
    <scope>NUCLEOTIDE SEQUENCE [LARGE SCALE GENOMIC DNA]</scope>
    <source>
        <strain evidence="3 4">LS1392</strain>
    </source>
</reference>
<dbReference type="NCBIfam" id="TIGR01554">
    <property type="entry name" value="major_cap_HK97"/>
    <property type="match status" value="1"/>
</dbReference>
<evidence type="ECO:0000259" key="2">
    <source>
        <dbReference type="Pfam" id="PF05065"/>
    </source>
</evidence>
<gene>
    <name evidence="3" type="ORF">E3077_15335</name>
</gene>
<evidence type="ECO:0000313" key="4">
    <source>
        <dbReference type="Proteomes" id="UP000330099"/>
    </source>
</evidence>
<dbReference type="AlphaFoldDB" id="A0A4B9HZS9"/>
<dbReference type="InterPro" id="IPR024455">
    <property type="entry name" value="Phage_capsid"/>
</dbReference>
<accession>A0A4B9HZS9</accession>
<dbReference type="EMBL" id="AAASZE010000011">
    <property type="protein sequence ID" value="EAE6014869.1"/>
    <property type="molecule type" value="Genomic_DNA"/>
</dbReference>
<evidence type="ECO:0000313" key="3">
    <source>
        <dbReference type="EMBL" id="EAE6014869.1"/>
    </source>
</evidence>
<dbReference type="Proteomes" id="UP000330099">
    <property type="component" value="Unassembled WGS sequence"/>
</dbReference>
<dbReference type="SUPFAM" id="SSF56563">
    <property type="entry name" value="Major capsid protein gp5"/>
    <property type="match status" value="1"/>
</dbReference>
<comment type="caution">
    <text evidence="3">The sequence shown here is derived from an EMBL/GenBank/DDBJ whole genome shotgun (WGS) entry which is preliminary data.</text>
</comment>
<protein>
    <submittedName>
        <fullName evidence="3">Phage major capsid protein</fullName>
    </submittedName>
</protein>
<proteinExistence type="predicted"/>
<evidence type="ECO:0000256" key="1">
    <source>
        <dbReference type="ARBA" id="ARBA00004328"/>
    </source>
</evidence>
<dbReference type="Pfam" id="PF05065">
    <property type="entry name" value="Phage_capsid"/>
    <property type="match status" value="1"/>
</dbReference>
<name>A0A4B9HZS9_LISMN</name>